<dbReference type="SUPFAM" id="SSF46785">
    <property type="entry name" value="Winged helix' DNA-binding domain"/>
    <property type="match status" value="1"/>
</dbReference>
<dbReference type="PATRIC" id="fig|33036.3.peg.490"/>
<dbReference type="PIRSF" id="PIRSF037847">
    <property type="entry name" value="NiaR"/>
    <property type="match status" value="1"/>
</dbReference>
<dbReference type="InterPro" id="IPR035922">
    <property type="entry name" value="3H_dom_sf"/>
</dbReference>
<protein>
    <submittedName>
        <fullName evidence="4">3H domain protein</fullName>
    </submittedName>
</protein>
<dbReference type="InterPro" id="IPR004173">
    <property type="entry name" value="3H_domain"/>
</dbReference>
<evidence type="ECO:0000259" key="2">
    <source>
        <dbReference type="Pfam" id="PF02829"/>
    </source>
</evidence>
<dbReference type="AlphaFoldDB" id="A0A133KHA8"/>
<dbReference type="SUPFAM" id="SSF75500">
    <property type="entry name" value="Putative transcriptional regulator TM1602, C-terminal domain"/>
    <property type="match status" value="1"/>
</dbReference>
<keyword evidence="1" id="KW-0533">Nickel</keyword>
<dbReference type="PANTHER" id="PTHR40068">
    <property type="entry name" value="TRANSCRIPTION REPRESSOR NIAR-RELATED"/>
    <property type="match status" value="1"/>
</dbReference>
<evidence type="ECO:0000313" key="4">
    <source>
        <dbReference type="EMBL" id="KWZ78907.1"/>
    </source>
</evidence>
<dbReference type="InterPro" id="IPR036390">
    <property type="entry name" value="WH_DNA-bd_sf"/>
</dbReference>
<evidence type="ECO:0000313" key="5">
    <source>
        <dbReference type="Proteomes" id="UP000070383"/>
    </source>
</evidence>
<dbReference type="STRING" id="33036.HMPREF3200_00492"/>
<dbReference type="Pfam" id="PF08279">
    <property type="entry name" value="HTH_11"/>
    <property type="match status" value="1"/>
</dbReference>
<dbReference type="InterPro" id="IPR013196">
    <property type="entry name" value="HTH_11"/>
</dbReference>
<feature type="domain" description="3H" evidence="2">
    <location>
        <begin position="71"/>
        <end position="166"/>
    </location>
</feature>
<dbReference type="Pfam" id="PF02829">
    <property type="entry name" value="3H"/>
    <property type="match status" value="1"/>
</dbReference>
<gene>
    <name evidence="4" type="ORF">HMPREF3200_00492</name>
</gene>
<feature type="binding site" evidence="1">
    <location>
        <position position="82"/>
    </location>
    <ligand>
        <name>Ni(2+)</name>
        <dbReference type="ChEBI" id="CHEBI:49786"/>
    </ligand>
</feature>
<dbReference type="GO" id="GO:0046872">
    <property type="term" value="F:metal ion binding"/>
    <property type="evidence" value="ECO:0007669"/>
    <property type="project" value="UniProtKB-KW"/>
</dbReference>
<keyword evidence="1" id="KW-0479">Metal-binding</keyword>
<name>A0A133KHA8_9FIRM</name>
<dbReference type="Gene3D" id="1.10.10.10">
    <property type="entry name" value="Winged helix-like DNA-binding domain superfamily/Winged helix DNA-binding domain"/>
    <property type="match status" value="1"/>
</dbReference>
<dbReference type="InterPro" id="IPR026043">
    <property type="entry name" value="NadR"/>
</dbReference>
<evidence type="ECO:0000256" key="1">
    <source>
        <dbReference type="PIRSR" id="PIRSR037847-1"/>
    </source>
</evidence>
<reference evidence="5" key="1">
    <citation type="submission" date="2016-01" db="EMBL/GenBank/DDBJ databases">
        <authorList>
            <person name="Mitreva M."/>
            <person name="Pepin K.H."/>
            <person name="Mihindukulasuriya K.A."/>
            <person name="Fulton R."/>
            <person name="Fronick C."/>
            <person name="O'Laughlin M."/>
            <person name="Miner T."/>
            <person name="Herter B."/>
            <person name="Rosa B.A."/>
            <person name="Cordes M."/>
            <person name="Tomlinson C."/>
            <person name="Wollam A."/>
            <person name="Palsikar V.B."/>
            <person name="Mardis E.R."/>
            <person name="Wilson R.K."/>
        </authorList>
    </citation>
    <scope>NUCLEOTIDE SEQUENCE [LARGE SCALE GENOMIC DNA]</scope>
    <source>
        <strain evidence="5">MJR8151</strain>
    </source>
</reference>
<organism evidence="4 5">
    <name type="scientific">Anaerococcus tetradius</name>
    <dbReference type="NCBI Taxonomy" id="33036"/>
    <lineage>
        <taxon>Bacteria</taxon>
        <taxon>Bacillati</taxon>
        <taxon>Bacillota</taxon>
        <taxon>Tissierellia</taxon>
        <taxon>Tissierellales</taxon>
        <taxon>Peptoniphilaceae</taxon>
        <taxon>Anaerococcus</taxon>
    </lineage>
</organism>
<feature type="binding site" evidence="1">
    <location>
        <position position="141"/>
    </location>
    <ligand>
        <name>Ni(2+)</name>
        <dbReference type="ChEBI" id="CHEBI:49786"/>
    </ligand>
</feature>
<dbReference type="Proteomes" id="UP000070383">
    <property type="component" value="Unassembled WGS sequence"/>
</dbReference>
<dbReference type="InterPro" id="IPR036388">
    <property type="entry name" value="WH-like_DNA-bd_sf"/>
</dbReference>
<dbReference type="PANTHER" id="PTHR40068:SF1">
    <property type="entry name" value="TRANSCRIPTION REPRESSOR NIAR-RELATED"/>
    <property type="match status" value="1"/>
</dbReference>
<sequence>MNNSKSRRENLLKFLYENHRPISGENLAKNFDVTRQVIVQDIAILRASGKNIISTNRGYYLNEERTQKVFKVKHIDRDIRKELNSIVDLGGTIKDVIVHHKVYGEIKKDLNCSSRRDVKIFLDKMNKEKSKPLDVLTGGTHYHTVVAENSEVIEEIEVVLKELGFLIEEE</sequence>
<feature type="binding site" evidence="1">
    <location>
        <position position="143"/>
    </location>
    <ligand>
        <name>Ni(2+)</name>
        <dbReference type="ChEBI" id="CHEBI:49786"/>
    </ligand>
</feature>
<dbReference type="Gene3D" id="3.30.1340.20">
    <property type="entry name" value="3H domain"/>
    <property type="match status" value="1"/>
</dbReference>
<comment type="caution">
    <text evidence="4">The sequence shown here is derived from an EMBL/GenBank/DDBJ whole genome shotgun (WGS) entry which is preliminary data.</text>
</comment>
<proteinExistence type="predicted"/>
<dbReference type="OrthoDB" id="9792661at2"/>
<evidence type="ECO:0000259" key="3">
    <source>
        <dbReference type="Pfam" id="PF08279"/>
    </source>
</evidence>
<accession>A0A133KHA8</accession>
<feature type="binding site" evidence="1">
    <location>
        <position position="74"/>
    </location>
    <ligand>
        <name>Ni(2+)</name>
        <dbReference type="ChEBI" id="CHEBI:49786"/>
    </ligand>
</feature>
<dbReference type="EMBL" id="LRPM01000011">
    <property type="protein sequence ID" value="KWZ78907.1"/>
    <property type="molecule type" value="Genomic_DNA"/>
</dbReference>
<keyword evidence="5" id="KW-1185">Reference proteome</keyword>
<feature type="domain" description="Helix-turn-helix type 11" evidence="3">
    <location>
        <begin position="7"/>
        <end position="59"/>
    </location>
</feature>
<dbReference type="RefSeq" id="WP_060929072.1">
    <property type="nucleotide sequence ID" value="NZ_KQ955254.1"/>
</dbReference>